<dbReference type="Pfam" id="PF09334">
    <property type="entry name" value="tRNA-synt_1g"/>
    <property type="match status" value="1"/>
</dbReference>
<dbReference type="SUPFAM" id="SSF52374">
    <property type="entry name" value="Nucleotidylyl transferase"/>
    <property type="match status" value="1"/>
</dbReference>
<keyword evidence="1" id="KW-0436">Ligase</keyword>
<evidence type="ECO:0000256" key="1">
    <source>
        <dbReference type="ARBA" id="ARBA00022598"/>
    </source>
</evidence>
<dbReference type="GO" id="GO:0005829">
    <property type="term" value="C:cytosol"/>
    <property type="evidence" value="ECO:0007669"/>
    <property type="project" value="TreeGrafter"/>
</dbReference>
<evidence type="ECO:0000259" key="7">
    <source>
        <dbReference type="Pfam" id="PF09334"/>
    </source>
</evidence>
<dbReference type="GO" id="GO:0017101">
    <property type="term" value="C:aminoacyl-tRNA synthetase multienzyme complex"/>
    <property type="evidence" value="ECO:0007669"/>
    <property type="project" value="TreeGrafter"/>
</dbReference>
<evidence type="ECO:0000256" key="3">
    <source>
        <dbReference type="ARBA" id="ARBA00022840"/>
    </source>
</evidence>
<keyword evidence="2" id="KW-0547">Nucleotide-binding</keyword>
<proteinExistence type="predicted"/>
<reference evidence="8" key="1">
    <citation type="submission" date="2019-09" db="EMBL/GenBank/DDBJ databases">
        <title>Bird 10,000 Genomes (B10K) Project - Family phase.</title>
        <authorList>
            <person name="Zhang G."/>
        </authorList>
    </citation>
    <scope>NUCLEOTIDE SEQUENCE</scope>
    <source>
        <strain evidence="8">B10K-DU-002-52</strain>
        <tissue evidence="8">Muscle</tissue>
    </source>
</reference>
<comment type="caution">
    <text evidence="8">The sequence shown here is derived from an EMBL/GenBank/DDBJ whole genome shotgun (WGS) entry which is preliminary data.</text>
</comment>
<evidence type="ECO:0000313" key="9">
    <source>
        <dbReference type="Proteomes" id="UP000629713"/>
    </source>
</evidence>
<dbReference type="GO" id="GO:0004825">
    <property type="term" value="F:methionine-tRNA ligase activity"/>
    <property type="evidence" value="ECO:0007669"/>
    <property type="project" value="InterPro"/>
</dbReference>
<dbReference type="GO" id="GO:0005524">
    <property type="term" value="F:ATP binding"/>
    <property type="evidence" value="ECO:0007669"/>
    <property type="project" value="UniProtKB-KW"/>
</dbReference>
<dbReference type="GO" id="GO:0006431">
    <property type="term" value="P:methionyl-tRNA aminoacylation"/>
    <property type="evidence" value="ECO:0007669"/>
    <property type="project" value="TreeGrafter"/>
</dbReference>
<dbReference type="PANTHER" id="PTHR45765:SF1">
    <property type="entry name" value="METHIONINE--TRNA LIGASE, CYTOPLASMIC"/>
    <property type="match status" value="1"/>
</dbReference>
<evidence type="ECO:0000256" key="5">
    <source>
        <dbReference type="ARBA" id="ARBA00023146"/>
    </source>
</evidence>
<gene>
    <name evidence="8" type="primary">Mars_1</name>
    <name evidence="8" type="ORF">PEUTAE_R14898</name>
</gene>
<dbReference type="Gene3D" id="3.40.50.620">
    <property type="entry name" value="HUPs"/>
    <property type="match status" value="1"/>
</dbReference>
<organism evidence="8 9">
    <name type="scientific">Peucedramus taeniatus</name>
    <name type="common">Olive warbler</name>
    <dbReference type="NCBI Taxonomy" id="135441"/>
    <lineage>
        <taxon>Eukaryota</taxon>
        <taxon>Metazoa</taxon>
        <taxon>Chordata</taxon>
        <taxon>Craniata</taxon>
        <taxon>Vertebrata</taxon>
        <taxon>Euteleostomi</taxon>
        <taxon>Archelosauria</taxon>
        <taxon>Archosauria</taxon>
        <taxon>Dinosauria</taxon>
        <taxon>Saurischia</taxon>
        <taxon>Theropoda</taxon>
        <taxon>Coelurosauria</taxon>
        <taxon>Aves</taxon>
        <taxon>Neognathae</taxon>
        <taxon>Neoaves</taxon>
        <taxon>Telluraves</taxon>
        <taxon>Australaves</taxon>
        <taxon>Passeriformes</taxon>
        <taxon>Passeroidea</taxon>
        <taxon>Fringillidae</taxon>
        <taxon>Peucedraminae</taxon>
        <taxon>Peucedramus</taxon>
    </lineage>
</organism>
<dbReference type="PANTHER" id="PTHR45765">
    <property type="entry name" value="METHIONINE--TRNA LIGASE"/>
    <property type="match status" value="1"/>
</dbReference>
<dbReference type="InterPro" id="IPR009080">
    <property type="entry name" value="tRNAsynth_Ia_anticodon-bd"/>
</dbReference>
<keyword evidence="4" id="KW-0648">Protein biosynthesis</keyword>
<dbReference type="InterPro" id="IPR023458">
    <property type="entry name" value="Met-tRNA_ligase_1"/>
</dbReference>
<sequence>GKFSKSRGVGVFGDMAKDTGIPADVWRFYLLYLRPEGQDSAFSWADLLLKNNSELLNNLGNFINRAGMFVCKFFGGSVPAMVLTAEDQRLLARVTLEMRQYHQLMEKVRWVQGGPTPRGGGAEPALQVLSPTCAPPASATRSGACSASPATATSTSR</sequence>
<evidence type="ECO:0000256" key="2">
    <source>
        <dbReference type="ARBA" id="ARBA00022741"/>
    </source>
</evidence>
<keyword evidence="5" id="KW-0030">Aminoacyl-tRNA synthetase</keyword>
<feature type="non-terminal residue" evidence="8">
    <location>
        <position position="1"/>
    </location>
</feature>
<keyword evidence="3" id="KW-0067">ATP-binding</keyword>
<accession>A0A852G095</accession>
<evidence type="ECO:0000313" key="8">
    <source>
        <dbReference type="EMBL" id="NXQ21321.1"/>
    </source>
</evidence>
<protein>
    <submittedName>
        <fullName evidence="8">SYMC protein</fullName>
    </submittedName>
</protein>
<dbReference type="AlphaFoldDB" id="A0A852G095"/>
<dbReference type="Gene3D" id="1.10.730.10">
    <property type="entry name" value="Isoleucyl-tRNA Synthetase, Domain 1"/>
    <property type="match status" value="1"/>
</dbReference>
<dbReference type="EMBL" id="WBNO01029444">
    <property type="protein sequence ID" value="NXQ21321.1"/>
    <property type="molecule type" value="Genomic_DNA"/>
</dbReference>
<dbReference type="InterPro" id="IPR014729">
    <property type="entry name" value="Rossmann-like_a/b/a_fold"/>
</dbReference>
<feature type="region of interest" description="Disordered" evidence="6">
    <location>
        <begin position="115"/>
        <end position="157"/>
    </location>
</feature>
<evidence type="ECO:0000256" key="4">
    <source>
        <dbReference type="ARBA" id="ARBA00022917"/>
    </source>
</evidence>
<evidence type="ECO:0000256" key="6">
    <source>
        <dbReference type="SAM" id="MobiDB-lite"/>
    </source>
</evidence>
<dbReference type="InterPro" id="IPR015413">
    <property type="entry name" value="Methionyl/Leucyl_tRNA_Synth"/>
</dbReference>
<dbReference type="SUPFAM" id="SSF47323">
    <property type="entry name" value="Anticodon-binding domain of a subclass of class I aminoacyl-tRNA synthetases"/>
    <property type="match status" value="1"/>
</dbReference>
<dbReference type="Proteomes" id="UP000629713">
    <property type="component" value="Unassembled WGS sequence"/>
</dbReference>
<name>A0A852G095_PEUTA</name>
<feature type="domain" description="Methionyl/Leucyl tRNA synthetase" evidence="7">
    <location>
        <begin position="2"/>
        <end position="66"/>
    </location>
</feature>
<feature type="non-terminal residue" evidence="8">
    <location>
        <position position="157"/>
    </location>
</feature>
<keyword evidence="9" id="KW-1185">Reference proteome</keyword>
<feature type="compositionally biased region" description="Low complexity" evidence="6">
    <location>
        <begin position="144"/>
        <end position="157"/>
    </location>
</feature>